<keyword evidence="3" id="KW-1185">Reference proteome</keyword>
<dbReference type="AlphaFoldDB" id="A0A9Q0TNA5"/>
<evidence type="ECO:0000313" key="2">
    <source>
        <dbReference type="EMBL" id="KAJ6714811.1"/>
    </source>
</evidence>
<evidence type="ECO:0000313" key="3">
    <source>
        <dbReference type="Proteomes" id="UP001151529"/>
    </source>
</evidence>
<protein>
    <submittedName>
        <fullName evidence="2">Uncharacterized protein</fullName>
    </submittedName>
</protein>
<reference evidence="2" key="1">
    <citation type="submission" date="2022-11" db="EMBL/GenBank/DDBJ databases">
        <authorList>
            <person name="Hyden B.L."/>
            <person name="Feng K."/>
            <person name="Yates T."/>
            <person name="Jawdy S."/>
            <person name="Smart L.B."/>
            <person name="Muchero W."/>
        </authorList>
    </citation>
    <scope>NUCLEOTIDE SEQUENCE</scope>
    <source>
        <tissue evidence="2">Shoot tip</tissue>
    </source>
</reference>
<keyword evidence="1" id="KW-0812">Transmembrane</keyword>
<keyword evidence="1" id="KW-0472">Membrane</keyword>
<organism evidence="2 3">
    <name type="scientific">Salix viminalis</name>
    <name type="common">Common osier</name>
    <name type="synonym">Basket willow</name>
    <dbReference type="NCBI Taxonomy" id="40686"/>
    <lineage>
        <taxon>Eukaryota</taxon>
        <taxon>Viridiplantae</taxon>
        <taxon>Streptophyta</taxon>
        <taxon>Embryophyta</taxon>
        <taxon>Tracheophyta</taxon>
        <taxon>Spermatophyta</taxon>
        <taxon>Magnoliopsida</taxon>
        <taxon>eudicotyledons</taxon>
        <taxon>Gunneridae</taxon>
        <taxon>Pentapetalae</taxon>
        <taxon>rosids</taxon>
        <taxon>fabids</taxon>
        <taxon>Malpighiales</taxon>
        <taxon>Salicaceae</taxon>
        <taxon>Saliceae</taxon>
        <taxon>Salix</taxon>
    </lineage>
</organism>
<comment type="caution">
    <text evidence="2">The sequence shown here is derived from an EMBL/GenBank/DDBJ whole genome shotgun (WGS) entry which is preliminary data.</text>
</comment>
<accession>A0A9Q0TNA5</accession>
<dbReference type="Proteomes" id="UP001151529">
    <property type="component" value="Chromosome 1"/>
</dbReference>
<dbReference type="EMBL" id="JAPFFL010000007">
    <property type="protein sequence ID" value="KAJ6714811.1"/>
    <property type="molecule type" value="Genomic_DNA"/>
</dbReference>
<keyword evidence="1" id="KW-1133">Transmembrane helix</keyword>
<sequence length="183" mass="20204">MKKSTRRITVTSRVIAGDPIDRVVGYDEEFDDIEDQSCSPVGWPELGISPASGFCMDDGNFNQKKMNLKAKEEEAGCLNLGMVMWRHQFLVLGCRVIGFLPLTGIMAIERVLLGVMMPANLPTTRRGLKPRYNISATTFGNLKMHNVSSFGSNNGAELNMVIIDCALFGGNVHILCSHLNPWN</sequence>
<name>A0A9Q0TNA5_SALVM</name>
<proteinExistence type="predicted"/>
<evidence type="ECO:0000256" key="1">
    <source>
        <dbReference type="SAM" id="Phobius"/>
    </source>
</evidence>
<gene>
    <name evidence="2" type="ORF">OIU85_026330</name>
</gene>
<feature type="transmembrane region" description="Helical" evidence="1">
    <location>
        <begin position="89"/>
        <end position="108"/>
    </location>
</feature>
<reference evidence="2" key="2">
    <citation type="journal article" date="2023" name="Int. J. Mol. Sci.">
        <title>De Novo Assembly and Annotation of 11 Diverse Shrub Willow (Salix) Genomes Reveals Novel Gene Organization in Sex-Linked Regions.</title>
        <authorList>
            <person name="Hyden B."/>
            <person name="Feng K."/>
            <person name="Yates T.B."/>
            <person name="Jawdy S."/>
            <person name="Cereghino C."/>
            <person name="Smart L.B."/>
            <person name="Muchero W."/>
        </authorList>
    </citation>
    <scope>NUCLEOTIDE SEQUENCE [LARGE SCALE GENOMIC DNA]</scope>
    <source>
        <tissue evidence="2">Shoot tip</tissue>
    </source>
</reference>